<protein>
    <submittedName>
        <fullName evidence="3">Glycosyltransferase WbpH</fullName>
    </submittedName>
</protein>
<dbReference type="SUPFAM" id="SSF53756">
    <property type="entry name" value="UDP-Glycosyltransferase/glycogen phosphorylase"/>
    <property type="match status" value="1"/>
</dbReference>
<evidence type="ECO:0000313" key="3">
    <source>
        <dbReference type="EMBL" id="GGA94522.1"/>
    </source>
</evidence>
<accession>A0A916SE06</accession>
<dbReference type="GO" id="GO:0016757">
    <property type="term" value="F:glycosyltransferase activity"/>
    <property type="evidence" value="ECO:0007669"/>
    <property type="project" value="UniProtKB-KW"/>
</dbReference>
<proteinExistence type="predicted"/>
<dbReference type="AlphaFoldDB" id="A0A916SE06"/>
<reference evidence="3" key="2">
    <citation type="submission" date="2020-09" db="EMBL/GenBank/DDBJ databases">
        <authorList>
            <person name="Sun Q."/>
            <person name="Zhou Y."/>
        </authorList>
    </citation>
    <scope>NUCLEOTIDE SEQUENCE</scope>
    <source>
        <strain evidence="3">CGMCC 1.15322</strain>
    </source>
</reference>
<keyword evidence="4" id="KW-1185">Reference proteome</keyword>
<keyword evidence="2" id="KW-0808">Transferase</keyword>
<comment type="caution">
    <text evidence="3">The sequence shown here is derived from an EMBL/GenBank/DDBJ whole genome shotgun (WGS) entry which is preliminary data.</text>
</comment>
<sequence length="371" mass="41300">MVHLSTAHPRDDTRIFIKQVHTLSAALAENVSLVVADGLGDSRQPNQPGIFDLGKLPASRFKRAVVGNFRALMFFWRNRPQLVHFHDPELIPLGLLLRLRGSQVIYDVHEDVPRQTMSKHWIPVIFRWPVAMAIAAMEWLGGKTFNGIVPATPTIAARFPVGKTVLVQNFPIQSELVLADPLPYAERPQKFAYVGGISDIRGGREMVQALEHMDDLPEVRLEMAGGITPEGFAAELAKLPGWFKVHHRGTIGRQDVARLLGSARAGLVLFQPMPNHVDAQPNKMFEYMSAGLPVIASDFPLWRQIVAGARCGLLVDPLDPRAIAQALRWVLEHPVEAEVMGRNGQEAVHKIYNWEKEATQLVGLYKKLLSA</sequence>
<dbReference type="PANTHER" id="PTHR12526:SF629">
    <property type="entry name" value="TEICHURONIC ACID BIOSYNTHESIS GLYCOSYLTRANSFERASE TUAH-RELATED"/>
    <property type="match status" value="1"/>
</dbReference>
<dbReference type="Gene3D" id="3.40.50.2000">
    <property type="entry name" value="Glycogen Phosphorylase B"/>
    <property type="match status" value="2"/>
</dbReference>
<name>A0A916SE06_9BURK</name>
<dbReference type="Proteomes" id="UP000620596">
    <property type="component" value="Unassembled WGS sequence"/>
</dbReference>
<reference evidence="3" key="1">
    <citation type="journal article" date="2014" name="Int. J. Syst. Evol. Microbiol.">
        <title>Complete genome sequence of Corynebacterium casei LMG S-19264T (=DSM 44701T), isolated from a smear-ripened cheese.</title>
        <authorList>
            <consortium name="US DOE Joint Genome Institute (JGI-PGF)"/>
            <person name="Walter F."/>
            <person name="Albersmeier A."/>
            <person name="Kalinowski J."/>
            <person name="Ruckert C."/>
        </authorList>
    </citation>
    <scope>NUCLEOTIDE SEQUENCE</scope>
    <source>
        <strain evidence="3">CGMCC 1.15322</strain>
    </source>
</reference>
<keyword evidence="1" id="KW-0328">Glycosyltransferase</keyword>
<dbReference type="EMBL" id="BMIG01000004">
    <property type="protein sequence ID" value="GGA94522.1"/>
    <property type="molecule type" value="Genomic_DNA"/>
</dbReference>
<gene>
    <name evidence="3" type="primary">wbpH</name>
    <name evidence="3" type="ORF">GCM10011496_14500</name>
</gene>
<evidence type="ECO:0000313" key="4">
    <source>
        <dbReference type="Proteomes" id="UP000620596"/>
    </source>
</evidence>
<dbReference type="PANTHER" id="PTHR12526">
    <property type="entry name" value="GLYCOSYLTRANSFERASE"/>
    <property type="match status" value="1"/>
</dbReference>
<organism evidence="3 4">
    <name type="scientific">Polaromonas eurypsychrophila</name>
    <dbReference type="NCBI Taxonomy" id="1614635"/>
    <lineage>
        <taxon>Bacteria</taxon>
        <taxon>Pseudomonadati</taxon>
        <taxon>Pseudomonadota</taxon>
        <taxon>Betaproteobacteria</taxon>
        <taxon>Burkholderiales</taxon>
        <taxon>Comamonadaceae</taxon>
        <taxon>Polaromonas</taxon>
    </lineage>
</organism>
<evidence type="ECO:0000256" key="2">
    <source>
        <dbReference type="ARBA" id="ARBA00022679"/>
    </source>
</evidence>
<evidence type="ECO:0000256" key="1">
    <source>
        <dbReference type="ARBA" id="ARBA00022676"/>
    </source>
</evidence>
<dbReference type="Pfam" id="PF13692">
    <property type="entry name" value="Glyco_trans_1_4"/>
    <property type="match status" value="1"/>
</dbReference>